<feature type="chain" id="PRO_5045999939" evidence="1">
    <location>
        <begin position="28"/>
        <end position="232"/>
    </location>
</feature>
<keyword evidence="3" id="KW-1185">Reference proteome</keyword>
<evidence type="ECO:0000313" key="3">
    <source>
        <dbReference type="Proteomes" id="UP001251870"/>
    </source>
</evidence>
<dbReference type="EMBL" id="JAVKGR010000009">
    <property type="protein sequence ID" value="MDR8019677.1"/>
    <property type="molecule type" value="Genomic_DNA"/>
</dbReference>
<name>A0ABU2DT49_9MICC</name>
<evidence type="ECO:0000313" key="2">
    <source>
        <dbReference type="EMBL" id="MDR8019677.1"/>
    </source>
</evidence>
<protein>
    <submittedName>
        <fullName evidence="2">Uncharacterized protein</fullName>
    </submittedName>
</protein>
<dbReference type="Proteomes" id="UP001251870">
    <property type="component" value="Unassembled WGS sequence"/>
</dbReference>
<accession>A0ABU2DT49</accession>
<keyword evidence="1" id="KW-0732">Signal</keyword>
<reference evidence="2 3" key="1">
    <citation type="submission" date="2023-09" db="EMBL/GenBank/DDBJ databases">
        <title>Description of three actinobacteria isolated from air of manufacturing shop in a pharmaceutical factory.</title>
        <authorList>
            <person name="Zhang D.-F."/>
        </authorList>
    </citation>
    <scope>NUCLEOTIDE SEQUENCE [LARGE SCALE GENOMIC DNA]</scope>
    <source>
        <strain evidence="2 3">LY-0111</strain>
    </source>
</reference>
<evidence type="ECO:0000256" key="1">
    <source>
        <dbReference type="SAM" id="SignalP"/>
    </source>
</evidence>
<sequence>MKKLLRTCVIVAASLGLVITGAPGAAAASTSFDVTRLSATNIVVKDGNCQRTTVTMAHTKRGIGSWDVDTDIRRAGSWKASAYFYSNGNTRTNRVMICPSLDGLGRYRMGPSDIYASARNWRDRDVVRTDKTSGSFYVRAHAKGAVSSSRNGQRVTLNISAQRYSLNHGRYRNYSPQATVQVRTNSGWRTVSTVNLASGRTNVVLNQRNARTYRVVVPATNTTTGFTRTVTR</sequence>
<gene>
    <name evidence="2" type="ORF">RIL96_08890</name>
</gene>
<proteinExistence type="predicted"/>
<dbReference type="RefSeq" id="WP_310548667.1">
    <property type="nucleotide sequence ID" value="NZ_JAVKGR010000009.1"/>
</dbReference>
<comment type="caution">
    <text evidence="2">The sequence shown here is derived from an EMBL/GenBank/DDBJ whole genome shotgun (WGS) entry which is preliminary data.</text>
</comment>
<feature type="signal peptide" evidence="1">
    <location>
        <begin position="1"/>
        <end position="27"/>
    </location>
</feature>
<organism evidence="2 3">
    <name type="scientific">Nesterenkonia aerolata</name>
    <dbReference type="NCBI Taxonomy" id="3074079"/>
    <lineage>
        <taxon>Bacteria</taxon>
        <taxon>Bacillati</taxon>
        <taxon>Actinomycetota</taxon>
        <taxon>Actinomycetes</taxon>
        <taxon>Micrococcales</taxon>
        <taxon>Micrococcaceae</taxon>
        <taxon>Nesterenkonia</taxon>
    </lineage>
</organism>